<dbReference type="SUPFAM" id="SSF64268">
    <property type="entry name" value="PX domain"/>
    <property type="match status" value="1"/>
</dbReference>
<evidence type="ECO:0000313" key="5">
    <source>
        <dbReference type="Proteomes" id="UP000007015"/>
    </source>
</evidence>
<dbReference type="AlphaFoldDB" id="B8B0S5"/>
<feature type="region of interest" description="Disordered" evidence="2">
    <location>
        <begin position="648"/>
        <end position="676"/>
    </location>
</feature>
<keyword evidence="1" id="KW-0175">Coiled coil</keyword>
<feature type="compositionally biased region" description="Gly residues" evidence="2">
    <location>
        <begin position="257"/>
        <end position="266"/>
    </location>
</feature>
<evidence type="ECO:0000313" key="4">
    <source>
        <dbReference type="EMBL" id="EEC81060.1"/>
    </source>
</evidence>
<dbReference type="GO" id="GO:0015031">
    <property type="term" value="P:protein transport"/>
    <property type="evidence" value="ECO:0007669"/>
    <property type="project" value="InterPro"/>
</dbReference>
<evidence type="ECO:0000256" key="2">
    <source>
        <dbReference type="SAM" id="MobiDB-lite"/>
    </source>
</evidence>
<dbReference type="SMART" id="SM00312">
    <property type="entry name" value="PX"/>
    <property type="match status" value="1"/>
</dbReference>
<dbReference type="Gramene" id="BGIOSGA020801-TA">
    <property type="protein sequence ID" value="BGIOSGA020801-PA"/>
    <property type="gene ID" value="BGIOSGA020801"/>
</dbReference>
<feature type="domain" description="PX" evidence="3">
    <location>
        <begin position="88"/>
        <end position="207"/>
    </location>
</feature>
<keyword evidence="5" id="KW-1185">Reference proteome</keyword>
<dbReference type="InterPro" id="IPR036871">
    <property type="entry name" value="PX_dom_sf"/>
</dbReference>
<protein>
    <recommendedName>
        <fullName evidence="3">PX domain-containing protein</fullName>
    </recommendedName>
</protein>
<feature type="region of interest" description="Disordered" evidence="2">
    <location>
        <begin position="309"/>
        <end position="340"/>
    </location>
</feature>
<dbReference type="PROSITE" id="PS50195">
    <property type="entry name" value="PX"/>
    <property type="match status" value="1"/>
</dbReference>
<accession>B8B0S5</accession>
<name>B8B0S5_ORYSI</name>
<gene>
    <name evidence="4" type="ORF">OsI_23869</name>
</gene>
<dbReference type="PANTHER" id="PTHR46856">
    <property type="entry name" value="PX DOMAIN-CONTAINING PROTEIN EREL1-RELATED"/>
    <property type="match status" value="1"/>
</dbReference>
<dbReference type="Proteomes" id="UP000007015">
    <property type="component" value="Chromosome 6"/>
</dbReference>
<feature type="compositionally biased region" description="Low complexity" evidence="2">
    <location>
        <begin position="222"/>
        <end position="231"/>
    </location>
</feature>
<dbReference type="GO" id="GO:0016020">
    <property type="term" value="C:membrane"/>
    <property type="evidence" value="ECO:0007669"/>
    <property type="project" value="UniProtKB-ARBA"/>
</dbReference>
<dbReference type="EMBL" id="CM000131">
    <property type="protein sequence ID" value="EEC81060.1"/>
    <property type="molecule type" value="Genomic_DNA"/>
</dbReference>
<dbReference type="Pfam" id="PF00787">
    <property type="entry name" value="PX"/>
    <property type="match status" value="1"/>
</dbReference>
<dbReference type="InterPro" id="IPR001683">
    <property type="entry name" value="PX_dom"/>
</dbReference>
<feature type="region of interest" description="Disordered" evidence="2">
    <location>
        <begin position="1"/>
        <end position="35"/>
    </location>
</feature>
<reference evidence="4 5" key="1">
    <citation type="journal article" date="2005" name="PLoS Biol.">
        <title>The genomes of Oryza sativa: a history of duplications.</title>
        <authorList>
            <person name="Yu J."/>
            <person name="Wang J."/>
            <person name="Lin W."/>
            <person name="Li S."/>
            <person name="Li H."/>
            <person name="Zhou J."/>
            <person name="Ni P."/>
            <person name="Dong W."/>
            <person name="Hu S."/>
            <person name="Zeng C."/>
            <person name="Zhang J."/>
            <person name="Zhang Y."/>
            <person name="Li R."/>
            <person name="Xu Z."/>
            <person name="Li S."/>
            <person name="Li X."/>
            <person name="Zheng H."/>
            <person name="Cong L."/>
            <person name="Lin L."/>
            <person name="Yin J."/>
            <person name="Geng J."/>
            <person name="Li G."/>
            <person name="Shi J."/>
            <person name="Liu J."/>
            <person name="Lv H."/>
            <person name="Li J."/>
            <person name="Wang J."/>
            <person name="Deng Y."/>
            <person name="Ran L."/>
            <person name="Shi X."/>
            <person name="Wang X."/>
            <person name="Wu Q."/>
            <person name="Li C."/>
            <person name="Ren X."/>
            <person name="Wang J."/>
            <person name="Wang X."/>
            <person name="Li D."/>
            <person name="Liu D."/>
            <person name="Zhang X."/>
            <person name="Ji Z."/>
            <person name="Zhao W."/>
            <person name="Sun Y."/>
            <person name="Zhang Z."/>
            <person name="Bao J."/>
            <person name="Han Y."/>
            <person name="Dong L."/>
            <person name="Ji J."/>
            <person name="Chen P."/>
            <person name="Wu S."/>
            <person name="Liu J."/>
            <person name="Xiao Y."/>
            <person name="Bu D."/>
            <person name="Tan J."/>
            <person name="Yang L."/>
            <person name="Ye C."/>
            <person name="Zhang J."/>
            <person name="Xu J."/>
            <person name="Zhou Y."/>
            <person name="Yu Y."/>
            <person name="Zhang B."/>
            <person name="Zhuang S."/>
            <person name="Wei H."/>
            <person name="Liu B."/>
            <person name="Lei M."/>
            <person name="Yu H."/>
            <person name="Li Y."/>
            <person name="Xu H."/>
            <person name="Wei S."/>
            <person name="He X."/>
            <person name="Fang L."/>
            <person name="Zhang Z."/>
            <person name="Zhang Y."/>
            <person name="Huang X."/>
            <person name="Su Z."/>
            <person name="Tong W."/>
            <person name="Li J."/>
            <person name="Tong Z."/>
            <person name="Li S."/>
            <person name="Ye J."/>
            <person name="Wang L."/>
            <person name="Fang L."/>
            <person name="Lei T."/>
            <person name="Chen C."/>
            <person name="Chen H."/>
            <person name="Xu Z."/>
            <person name="Li H."/>
            <person name="Huang H."/>
            <person name="Zhang F."/>
            <person name="Xu H."/>
            <person name="Li N."/>
            <person name="Zhao C."/>
            <person name="Li S."/>
            <person name="Dong L."/>
            <person name="Huang Y."/>
            <person name="Li L."/>
            <person name="Xi Y."/>
            <person name="Qi Q."/>
            <person name="Li W."/>
            <person name="Zhang B."/>
            <person name="Hu W."/>
            <person name="Zhang Y."/>
            <person name="Tian X."/>
            <person name="Jiao Y."/>
            <person name="Liang X."/>
            <person name="Jin J."/>
            <person name="Gao L."/>
            <person name="Zheng W."/>
            <person name="Hao B."/>
            <person name="Liu S."/>
            <person name="Wang W."/>
            <person name="Yuan L."/>
            <person name="Cao M."/>
            <person name="McDermott J."/>
            <person name="Samudrala R."/>
            <person name="Wang J."/>
            <person name="Wong G.K."/>
            <person name="Yang H."/>
        </authorList>
    </citation>
    <scope>NUCLEOTIDE SEQUENCE [LARGE SCALE GENOMIC DNA]</scope>
    <source>
        <strain evidence="5">cv. 93-11</strain>
    </source>
</reference>
<dbReference type="PANTHER" id="PTHR46856:SF1">
    <property type="entry name" value="PX DOMAIN-CONTAINING PROTEIN EREL1-RELATED"/>
    <property type="match status" value="1"/>
</dbReference>
<sequence length="863" mass="97111">MATPSSFSSARKKAPSPPKHRHDGTSGLPFGMDWSPPPKRWEGRNTIWPHNPQTGWSYCVMIPSWIAQTPEASATADNFLKSVVIGNVVSLVLPLCYNINVLGVDYKTVYRIHVGIQSPEGISSSHGVLRRFSDFLKLSSDLKQEFPRKGIPPAPPKHAFSRINSSRVLLEERRNALEEWMQKLLSDIELSRSAPVAAFLELEAAARSYYQDWNQRPSEVGSSAKSSADSSPRPDEHGSGVLSESSQMNSAFAHGNGPTGATGNGMLGESILDQPNERVSSMSNHRKKNHVFLEHGVRNGSIDTYKGVVSEEDHDSNPGHARKDSAESIGSDLSSLRGSELSVPGVSSSLWDGPVDLPSGIDGHSQTEQFTGLDMQLLYDMDAQIILPADQRPKLTRLLISMDRRQVTAKTDMEDLIARLNQEVAVKEYLATKVKDLEVELEATKQKDKEILHQAVLTEREKITQLQWDKDELYRKYSEMESNLKIEQNEKTRVQSEKTTASGEKEMLLEELETKRKEVESLQQHIGEFEAKSKADIKVLVKEVKSLRNSQKEMKKVLNQYHEEKTELERIVNREKQRSTRARFSREKILHECRLLRERLQECTAKFVADEQDTMTIDLSSLPDALDLVTTSDNRIRLLVAEAQLLSRDDEQGSSDDGDNSDGKSSVTMSSEDAYVTDEETTKMLSDLLIDNAQLRLRLNSLIRNAVNTAVKTEKEVESDLSAMNIPSNGSEWAELVVKEMSSALDLVDAKNRAFRLLDLFEKSTAACISPVEMRKMREEHKILKLMLGGLLEQNGVLKRAFLKQHNRLNDYEKKMSQERSQIIDTYEKEIKALQHRNYVLSLHLAQATQHGIISGHCNPDVF</sequence>
<evidence type="ECO:0000256" key="1">
    <source>
        <dbReference type="SAM" id="Coils"/>
    </source>
</evidence>
<feature type="region of interest" description="Disordered" evidence="2">
    <location>
        <begin position="215"/>
        <end position="271"/>
    </location>
</feature>
<feature type="compositionally biased region" description="Basic and acidic residues" evidence="2">
    <location>
        <begin position="309"/>
        <end position="326"/>
    </location>
</feature>
<feature type="compositionally biased region" description="Basic residues" evidence="2">
    <location>
        <begin position="10"/>
        <end position="22"/>
    </location>
</feature>
<dbReference type="GO" id="GO:0005768">
    <property type="term" value="C:endosome"/>
    <property type="evidence" value="ECO:0007669"/>
    <property type="project" value="UniProtKB-ARBA"/>
</dbReference>
<feature type="coiled-coil region" evidence="1">
    <location>
        <begin position="427"/>
        <end position="578"/>
    </location>
</feature>
<dbReference type="HOGENOM" id="CLU_010605_0_0_1"/>
<dbReference type="GO" id="GO:0035091">
    <property type="term" value="F:phosphatidylinositol binding"/>
    <property type="evidence" value="ECO:0007669"/>
    <property type="project" value="InterPro"/>
</dbReference>
<proteinExistence type="predicted"/>
<dbReference type="STRING" id="39946.B8B0S5"/>
<evidence type="ECO:0000259" key="3">
    <source>
        <dbReference type="PROSITE" id="PS50195"/>
    </source>
</evidence>
<organism evidence="4 5">
    <name type="scientific">Oryza sativa subsp. indica</name>
    <name type="common">Rice</name>
    <dbReference type="NCBI Taxonomy" id="39946"/>
    <lineage>
        <taxon>Eukaryota</taxon>
        <taxon>Viridiplantae</taxon>
        <taxon>Streptophyta</taxon>
        <taxon>Embryophyta</taxon>
        <taxon>Tracheophyta</taxon>
        <taxon>Spermatophyta</taxon>
        <taxon>Magnoliopsida</taxon>
        <taxon>Liliopsida</taxon>
        <taxon>Poales</taxon>
        <taxon>Poaceae</taxon>
        <taxon>BOP clade</taxon>
        <taxon>Oryzoideae</taxon>
        <taxon>Oryzeae</taxon>
        <taxon>Oryzinae</taxon>
        <taxon>Oryza</taxon>
        <taxon>Oryza sativa</taxon>
    </lineage>
</organism>
<dbReference type="InterPro" id="IPR044588">
    <property type="entry name" value="EREX-like"/>
</dbReference>
<dbReference type="Gene3D" id="3.30.1520.10">
    <property type="entry name" value="Phox-like domain"/>
    <property type="match status" value="1"/>
</dbReference>
<dbReference type="OMA" id="SMSNHRK"/>